<evidence type="ECO:0000313" key="2">
    <source>
        <dbReference type="Proteomes" id="UP000265020"/>
    </source>
</evidence>
<proteinExistence type="predicted"/>
<reference evidence="1" key="2">
    <citation type="submission" date="2025-09" db="UniProtKB">
        <authorList>
            <consortium name="Ensembl"/>
        </authorList>
    </citation>
    <scope>IDENTIFICATION</scope>
</reference>
<protein>
    <submittedName>
        <fullName evidence="1">Uncharacterized protein</fullName>
    </submittedName>
</protein>
<sequence>SLEPFPCKLGCLKVRRGELFTHSYIDLTLSVRWTGHQTALTKPRTLCASTAVMTNCQPLFSLRSLNLILVGTACKTKSSVHLKQSFK</sequence>
<keyword evidence="2" id="KW-1185">Reference proteome</keyword>
<name>A0A3Q2DBA4_CYPVA</name>
<accession>A0A3Q2DBA4</accession>
<dbReference type="Ensembl" id="ENSCVAT00000024574.1">
    <property type="protein sequence ID" value="ENSCVAP00000016246.1"/>
    <property type="gene ID" value="ENSCVAG00000019167.1"/>
</dbReference>
<dbReference type="Proteomes" id="UP000265020">
    <property type="component" value="Unassembled WGS sequence"/>
</dbReference>
<evidence type="ECO:0000313" key="1">
    <source>
        <dbReference type="Ensembl" id="ENSCVAP00000016246.1"/>
    </source>
</evidence>
<reference evidence="1" key="1">
    <citation type="submission" date="2025-08" db="UniProtKB">
        <authorList>
            <consortium name="Ensembl"/>
        </authorList>
    </citation>
    <scope>IDENTIFICATION</scope>
</reference>
<dbReference type="AlphaFoldDB" id="A0A3Q2DBA4"/>
<organism evidence="1 2">
    <name type="scientific">Cyprinodon variegatus</name>
    <name type="common">Sheepshead minnow</name>
    <dbReference type="NCBI Taxonomy" id="28743"/>
    <lineage>
        <taxon>Eukaryota</taxon>
        <taxon>Metazoa</taxon>
        <taxon>Chordata</taxon>
        <taxon>Craniata</taxon>
        <taxon>Vertebrata</taxon>
        <taxon>Euteleostomi</taxon>
        <taxon>Actinopterygii</taxon>
        <taxon>Neopterygii</taxon>
        <taxon>Teleostei</taxon>
        <taxon>Neoteleostei</taxon>
        <taxon>Acanthomorphata</taxon>
        <taxon>Ovalentaria</taxon>
        <taxon>Atherinomorphae</taxon>
        <taxon>Cyprinodontiformes</taxon>
        <taxon>Cyprinodontidae</taxon>
        <taxon>Cyprinodon</taxon>
    </lineage>
</organism>